<feature type="transmembrane region" description="Helical" evidence="11">
    <location>
        <begin position="278"/>
        <end position="311"/>
    </location>
</feature>
<feature type="transmembrane region" description="Helical" evidence="11">
    <location>
        <begin position="58"/>
        <end position="79"/>
    </location>
</feature>
<name>A0ABW1VBG7_9MICO</name>
<dbReference type="PANTHER" id="PTHR32196">
    <property type="entry name" value="ABC TRANSPORTER PERMEASE PROTEIN YPHD-RELATED-RELATED"/>
    <property type="match status" value="1"/>
</dbReference>
<keyword evidence="5" id="KW-0762">Sugar transport</keyword>
<proteinExistence type="predicted"/>
<evidence type="ECO:0000256" key="9">
    <source>
        <dbReference type="ARBA" id="ARBA00035611"/>
    </source>
</evidence>
<gene>
    <name evidence="12" type="ORF">ACFQB0_04675</name>
</gene>
<dbReference type="RefSeq" id="WP_386728176.1">
    <property type="nucleotide sequence ID" value="NZ_JBHSTP010000001.1"/>
</dbReference>
<evidence type="ECO:0000256" key="3">
    <source>
        <dbReference type="ARBA" id="ARBA00022475"/>
    </source>
</evidence>
<organism evidence="12 13">
    <name type="scientific">Luethyella okanaganae</name>
    <dbReference type="NCBI Taxonomy" id="69372"/>
    <lineage>
        <taxon>Bacteria</taxon>
        <taxon>Bacillati</taxon>
        <taxon>Actinomycetota</taxon>
        <taxon>Actinomycetes</taxon>
        <taxon>Micrococcales</taxon>
        <taxon>Microbacteriaceae</taxon>
        <taxon>Luethyella</taxon>
    </lineage>
</organism>
<evidence type="ECO:0000256" key="6">
    <source>
        <dbReference type="ARBA" id="ARBA00022692"/>
    </source>
</evidence>
<feature type="transmembrane region" description="Helical" evidence="11">
    <location>
        <begin position="245"/>
        <end position="266"/>
    </location>
</feature>
<reference evidence="13" key="1">
    <citation type="journal article" date="2019" name="Int. J. Syst. Evol. Microbiol.">
        <title>The Global Catalogue of Microorganisms (GCM) 10K type strain sequencing project: providing services to taxonomists for standard genome sequencing and annotation.</title>
        <authorList>
            <consortium name="The Broad Institute Genomics Platform"/>
            <consortium name="The Broad Institute Genome Sequencing Center for Infectious Disease"/>
            <person name="Wu L."/>
            <person name="Ma J."/>
        </authorList>
    </citation>
    <scope>NUCLEOTIDE SEQUENCE [LARGE SCALE GENOMIC DNA]</scope>
    <source>
        <strain evidence="13">CCUG 43304</strain>
    </source>
</reference>
<comment type="subcellular location">
    <subcellularLocation>
        <location evidence="1">Cell membrane</location>
        <topology evidence="1">Multi-pass membrane protein</topology>
    </subcellularLocation>
</comment>
<feature type="transmembrane region" description="Helical" evidence="11">
    <location>
        <begin position="187"/>
        <end position="213"/>
    </location>
</feature>
<dbReference type="Proteomes" id="UP001596306">
    <property type="component" value="Unassembled WGS sequence"/>
</dbReference>
<dbReference type="Pfam" id="PF02653">
    <property type="entry name" value="BPD_transp_2"/>
    <property type="match status" value="1"/>
</dbReference>
<keyword evidence="13" id="KW-1185">Reference proteome</keyword>
<evidence type="ECO:0000256" key="10">
    <source>
        <dbReference type="ARBA" id="ARBA00035686"/>
    </source>
</evidence>
<evidence type="ECO:0000256" key="2">
    <source>
        <dbReference type="ARBA" id="ARBA00022448"/>
    </source>
</evidence>
<evidence type="ECO:0000256" key="4">
    <source>
        <dbReference type="ARBA" id="ARBA00022519"/>
    </source>
</evidence>
<feature type="transmembrane region" description="Helical" evidence="11">
    <location>
        <begin position="111"/>
        <end position="133"/>
    </location>
</feature>
<protein>
    <recommendedName>
        <fullName evidence="10">Xylose transport system permease protein XylH</fullName>
    </recommendedName>
</protein>
<evidence type="ECO:0000256" key="7">
    <source>
        <dbReference type="ARBA" id="ARBA00022989"/>
    </source>
</evidence>
<dbReference type="PANTHER" id="PTHR32196:SF32">
    <property type="entry name" value="XYLOSE TRANSPORT SYSTEM PERMEASE PROTEIN XYLH"/>
    <property type="match status" value="1"/>
</dbReference>
<sequence length="349" mass="36587">MINITTTASAGIVDERVGRRSLISTLLGRPEMGAVVGAIVVFVFFAIVAPTFTQPNSVATVLYGSSTIGIMAVGVSLLMIGGEFDLSTGVAVISSALTSAMFSWYFSTNVWVGIVVGLLFSVLIGFVNGWLLIKTKLPSFIVTLATFLMLTGINLGVTRLIGGGVASPSIADLDGFDSAKAVFASDIPIFGINVKITVFIWLALVLVATFVLMRTKIGNWIFAVGGDENAASAVGVPVAKTKIGLFMGVGFCAWIAGMHNLFAFNVVQSGEGVGNEFLYIIAAVIGGCLLTGGYGSAIGGAIGALIFGMANKGIVYAQWNPDWFKFFLGLMLLLATIVNLIVKKRAEQK</sequence>
<keyword evidence="2" id="KW-0813">Transport</keyword>
<keyword evidence="4" id="KW-0997">Cell inner membrane</keyword>
<comment type="caution">
    <text evidence="12">The sequence shown here is derived from an EMBL/GenBank/DDBJ whole genome shotgun (WGS) entry which is preliminary data.</text>
</comment>
<feature type="transmembrane region" description="Helical" evidence="11">
    <location>
        <begin position="86"/>
        <end position="105"/>
    </location>
</feature>
<feature type="transmembrane region" description="Helical" evidence="11">
    <location>
        <begin position="323"/>
        <end position="342"/>
    </location>
</feature>
<evidence type="ECO:0000256" key="11">
    <source>
        <dbReference type="SAM" id="Phobius"/>
    </source>
</evidence>
<dbReference type="CDD" id="cd06579">
    <property type="entry name" value="TM_PBP1_transp_AraH_like"/>
    <property type="match status" value="1"/>
</dbReference>
<keyword evidence="3" id="KW-1003">Cell membrane</keyword>
<keyword evidence="6 11" id="KW-0812">Transmembrane</keyword>
<evidence type="ECO:0000256" key="1">
    <source>
        <dbReference type="ARBA" id="ARBA00004651"/>
    </source>
</evidence>
<comment type="function">
    <text evidence="9">Part of the binding-protein-dependent transport system for D-xylose. Probably responsible for the translocation of the substrate across the membrane.</text>
</comment>
<evidence type="ECO:0000313" key="13">
    <source>
        <dbReference type="Proteomes" id="UP001596306"/>
    </source>
</evidence>
<accession>A0ABW1VBG7</accession>
<dbReference type="InterPro" id="IPR001851">
    <property type="entry name" value="ABC_transp_permease"/>
</dbReference>
<dbReference type="EMBL" id="JBHSTP010000001">
    <property type="protein sequence ID" value="MFC6355401.1"/>
    <property type="molecule type" value="Genomic_DNA"/>
</dbReference>
<evidence type="ECO:0000313" key="12">
    <source>
        <dbReference type="EMBL" id="MFC6355401.1"/>
    </source>
</evidence>
<feature type="transmembrane region" description="Helical" evidence="11">
    <location>
        <begin position="32"/>
        <end position="52"/>
    </location>
</feature>
<keyword evidence="7 11" id="KW-1133">Transmembrane helix</keyword>
<evidence type="ECO:0000256" key="5">
    <source>
        <dbReference type="ARBA" id="ARBA00022597"/>
    </source>
</evidence>
<feature type="transmembrane region" description="Helical" evidence="11">
    <location>
        <begin position="140"/>
        <end position="167"/>
    </location>
</feature>
<feature type="transmembrane region" description="Helical" evidence="11">
    <location>
        <begin position="220"/>
        <end position="239"/>
    </location>
</feature>
<evidence type="ECO:0000256" key="8">
    <source>
        <dbReference type="ARBA" id="ARBA00023136"/>
    </source>
</evidence>
<keyword evidence="8 11" id="KW-0472">Membrane</keyword>